<reference evidence="1" key="1">
    <citation type="journal article" date="2015" name="Nature">
        <title>Complex archaea that bridge the gap between prokaryotes and eukaryotes.</title>
        <authorList>
            <person name="Spang A."/>
            <person name="Saw J.H."/>
            <person name="Jorgensen S.L."/>
            <person name="Zaremba-Niedzwiedzka K."/>
            <person name="Martijn J."/>
            <person name="Lind A.E."/>
            <person name="van Eijk R."/>
            <person name="Schleper C."/>
            <person name="Guy L."/>
            <person name="Ettema T.J."/>
        </authorList>
    </citation>
    <scope>NUCLEOTIDE SEQUENCE</scope>
</reference>
<organism evidence="1">
    <name type="scientific">marine sediment metagenome</name>
    <dbReference type="NCBI Taxonomy" id="412755"/>
    <lineage>
        <taxon>unclassified sequences</taxon>
        <taxon>metagenomes</taxon>
        <taxon>ecological metagenomes</taxon>
    </lineage>
</organism>
<gene>
    <name evidence="1" type="ORF">LCGC14_2565320</name>
</gene>
<accession>A0A0F9AIR5</accession>
<sequence>MRGHKEFRDKTGGFPYYKGKITQKYELYLNNLIKKSVSKKAPPKKSKVKKSIVRKFITYY</sequence>
<dbReference type="AlphaFoldDB" id="A0A0F9AIR5"/>
<name>A0A0F9AIR5_9ZZZZ</name>
<protein>
    <submittedName>
        <fullName evidence="1">Uncharacterized protein</fullName>
    </submittedName>
</protein>
<dbReference type="EMBL" id="LAZR01042456">
    <property type="protein sequence ID" value="KKL09494.1"/>
    <property type="molecule type" value="Genomic_DNA"/>
</dbReference>
<comment type="caution">
    <text evidence="1">The sequence shown here is derived from an EMBL/GenBank/DDBJ whole genome shotgun (WGS) entry which is preliminary data.</text>
</comment>
<proteinExistence type="predicted"/>
<evidence type="ECO:0000313" key="1">
    <source>
        <dbReference type="EMBL" id="KKL09494.1"/>
    </source>
</evidence>